<protein>
    <recommendedName>
        <fullName evidence="3">RidA/YER057c/UK114 superfamily protein</fullName>
    </recommendedName>
</protein>
<dbReference type="SUPFAM" id="SSF55298">
    <property type="entry name" value="YjgF-like"/>
    <property type="match status" value="1"/>
</dbReference>
<reference evidence="2" key="1">
    <citation type="submission" date="2018-06" db="EMBL/GenBank/DDBJ databases">
        <authorList>
            <person name="Zhirakovskaya E."/>
        </authorList>
    </citation>
    <scope>NUCLEOTIDE SEQUENCE</scope>
</reference>
<gene>
    <name evidence="2" type="ORF">MNBD_ALPHA01-2351</name>
</gene>
<organism evidence="2">
    <name type="scientific">hydrothermal vent metagenome</name>
    <dbReference type="NCBI Taxonomy" id="652676"/>
    <lineage>
        <taxon>unclassified sequences</taxon>
        <taxon>metagenomes</taxon>
        <taxon>ecological metagenomes</taxon>
    </lineage>
</organism>
<dbReference type="InterPro" id="IPR035959">
    <property type="entry name" value="RutC-like_sf"/>
</dbReference>
<accession>A0A3B0SRX2</accession>
<proteinExistence type="inferred from homology"/>
<sequence>MQHILPPRWDRPKGYSNGIIAEGRMFFLAGVVGWNEREEFTSDDLVDQFRQALLNIRAILVAGDSGPEQITRMTWYVTDMAGYRSRLAEFGAIYQEIIGKNFPVMACIGVSALVEPQAKIEIEVTAMIP</sequence>
<evidence type="ECO:0000313" key="2">
    <source>
        <dbReference type="EMBL" id="VAW03767.1"/>
    </source>
</evidence>
<evidence type="ECO:0008006" key="3">
    <source>
        <dbReference type="Google" id="ProtNLM"/>
    </source>
</evidence>
<dbReference type="AlphaFoldDB" id="A0A3B0SRX2"/>
<dbReference type="GO" id="GO:0019239">
    <property type="term" value="F:deaminase activity"/>
    <property type="evidence" value="ECO:0007669"/>
    <property type="project" value="TreeGrafter"/>
</dbReference>
<dbReference type="EMBL" id="UOEJ01000176">
    <property type="protein sequence ID" value="VAW03767.1"/>
    <property type="molecule type" value="Genomic_DNA"/>
</dbReference>
<dbReference type="PANTHER" id="PTHR11803">
    <property type="entry name" value="2-IMINOBUTANOATE/2-IMINOPROPANOATE DEAMINASE RIDA"/>
    <property type="match status" value="1"/>
</dbReference>
<dbReference type="CDD" id="cd00448">
    <property type="entry name" value="YjgF_YER057c_UK114_family"/>
    <property type="match status" value="1"/>
</dbReference>
<dbReference type="Gene3D" id="3.30.1330.40">
    <property type="entry name" value="RutC-like"/>
    <property type="match status" value="1"/>
</dbReference>
<comment type="similarity">
    <text evidence="1">Belongs to the RutC family.</text>
</comment>
<evidence type="ECO:0000256" key="1">
    <source>
        <dbReference type="ARBA" id="ARBA00010552"/>
    </source>
</evidence>
<name>A0A3B0SRX2_9ZZZZ</name>
<dbReference type="InterPro" id="IPR006175">
    <property type="entry name" value="YjgF/YER057c/UK114"/>
</dbReference>
<dbReference type="PANTHER" id="PTHR11803:SF58">
    <property type="entry name" value="PROTEIN HMF1-RELATED"/>
    <property type="match status" value="1"/>
</dbReference>
<dbReference type="Pfam" id="PF01042">
    <property type="entry name" value="Ribonuc_L-PSP"/>
    <property type="match status" value="1"/>
</dbReference>
<dbReference type="GO" id="GO:0005829">
    <property type="term" value="C:cytosol"/>
    <property type="evidence" value="ECO:0007669"/>
    <property type="project" value="TreeGrafter"/>
</dbReference>